<evidence type="ECO:0000313" key="4">
    <source>
        <dbReference type="Proteomes" id="UP000824111"/>
    </source>
</evidence>
<organism evidence="3 4">
    <name type="scientific">Candidatus Avimonoglobus intestinipullorum</name>
    <dbReference type="NCBI Taxonomy" id="2840699"/>
    <lineage>
        <taxon>Bacteria</taxon>
        <taxon>Bacillati</taxon>
        <taxon>Bacillota</taxon>
        <taxon>Clostridia</taxon>
        <taxon>Eubacteriales</taxon>
        <taxon>Candidatus Avimonoglobus</taxon>
    </lineage>
</organism>
<dbReference type="InterPro" id="IPR001119">
    <property type="entry name" value="SLH_dom"/>
</dbReference>
<dbReference type="Proteomes" id="UP000824111">
    <property type="component" value="Unassembled WGS sequence"/>
</dbReference>
<evidence type="ECO:0000313" key="3">
    <source>
        <dbReference type="EMBL" id="HIU47733.1"/>
    </source>
</evidence>
<gene>
    <name evidence="3" type="ORF">IAB04_00050</name>
</gene>
<dbReference type="AlphaFoldDB" id="A0A9D1LTD2"/>
<reference evidence="3" key="2">
    <citation type="journal article" date="2021" name="PeerJ">
        <title>Extensive microbial diversity within the chicken gut microbiome revealed by metagenomics and culture.</title>
        <authorList>
            <person name="Gilroy R."/>
            <person name="Ravi A."/>
            <person name="Getino M."/>
            <person name="Pursley I."/>
            <person name="Horton D.L."/>
            <person name="Alikhan N.F."/>
            <person name="Baker D."/>
            <person name="Gharbi K."/>
            <person name="Hall N."/>
            <person name="Watson M."/>
            <person name="Adriaenssens E.M."/>
            <person name="Foster-Nyarko E."/>
            <person name="Jarju S."/>
            <person name="Secka A."/>
            <person name="Antonio M."/>
            <person name="Oren A."/>
            <person name="Chaudhuri R.R."/>
            <person name="La Ragione R."/>
            <person name="Hildebrand F."/>
            <person name="Pallen M.J."/>
        </authorList>
    </citation>
    <scope>NUCLEOTIDE SEQUENCE</scope>
    <source>
        <strain evidence="3">ChiSjej4B22-9803</strain>
    </source>
</reference>
<evidence type="ECO:0000256" key="1">
    <source>
        <dbReference type="ARBA" id="ARBA00022737"/>
    </source>
</evidence>
<accession>A0A9D1LTD2</accession>
<keyword evidence="1" id="KW-0677">Repeat</keyword>
<feature type="domain" description="SLH" evidence="2">
    <location>
        <begin position="116"/>
        <end position="179"/>
    </location>
</feature>
<name>A0A9D1LTD2_9FIRM</name>
<sequence>MKTKKRQPLRTPGKHIKWALLLVFALTYNLLPVEAFPEHSIHAGVASAAEPEVTDASAFSDIGDAAYREDIEYFADLGIISGDNDGKFLPDKTITRGEFAAIVNKIGKSDTEETQLQPIFRDVDKTHWAYDAVMTLVFNGVLSGFEDNTFRPEEEITTAQLIVICENLTGYSALANQTDGLWYEPYMEVAREYGILNGVNLLAEDVPTRAQAMKILHTTMDLPIAQTNGMIMGVDGMLHANVRFMDGSSEEQPLTTLATLFAEE</sequence>
<evidence type="ECO:0000259" key="2">
    <source>
        <dbReference type="PROSITE" id="PS51272"/>
    </source>
</evidence>
<dbReference type="EMBL" id="DVND01000003">
    <property type="protein sequence ID" value="HIU47733.1"/>
    <property type="molecule type" value="Genomic_DNA"/>
</dbReference>
<comment type="caution">
    <text evidence="3">The sequence shown here is derived from an EMBL/GenBank/DDBJ whole genome shotgun (WGS) entry which is preliminary data.</text>
</comment>
<dbReference type="PROSITE" id="PS51272">
    <property type="entry name" value="SLH"/>
    <property type="match status" value="2"/>
</dbReference>
<dbReference type="PANTHER" id="PTHR43308">
    <property type="entry name" value="OUTER MEMBRANE PROTEIN ALPHA-RELATED"/>
    <property type="match status" value="1"/>
</dbReference>
<reference evidence="3" key="1">
    <citation type="submission" date="2020-10" db="EMBL/GenBank/DDBJ databases">
        <authorList>
            <person name="Gilroy R."/>
        </authorList>
    </citation>
    <scope>NUCLEOTIDE SEQUENCE</scope>
    <source>
        <strain evidence="3">ChiSjej4B22-9803</strain>
    </source>
</reference>
<proteinExistence type="predicted"/>
<dbReference type="InterPro" id="IPR051465">
    <property type="entry name" value="Cell_Envelope_Struct_Comp"/>
</dbReference>
<protein>
    <submittedName>
        <fullName evidence="3">S-layer homology domain-containing protein</fullName>
    </submittedName>
</protein>
<dbReference type="Pfam" id="PF00395">
    <property type="entry name" value="SLH"/>
    <property type="match status" value="2"/>
</dbReference>
<feature type="domain" description="SLH" evidence="2">
    <location>
        <begin position="54"/>
        <end position="115"/>
    </location>
</feature>